<reference evidence="4" key="1">
    <citation type="journal article" date="2018" name="Nat. Microbiol.">
        <title>Leveraging single-cell genomics to expand the fungal tree of life.</title>
        <authorList>
            <person name="Ahrendt S.R."/>
            <person name="Quandt C.A."/>
            <person name="Ciobanu D."/>
            <person name="Clum A."/>
            <person name="Salamov A."/>
            <person name="Andreopoulos B."/>
            <person name="Cheng J.F."/>
            <person name="Woyke T."/>
            <person name="Pelin A."/>
            <person name="Henrissat B."/>
            <person name="Reynolds N.K."/>
            <person name="Benny G.L."/>
            <person name="Smith M.E."/>
            <person name="James T.Y."/>
            <person name="Grigoriev I.V."/>
        </authorList>
    </citation>
    <scope>NUCLEOTIDE SEQUENCE [LARGE SCALE GENOMIC DNA]</scope>
    <source>
        <strain evidence="4">RSA 1356</strain>
    </source>
</reference>
<evidence type="ECO:0000256" key="1">
    <source>
        <dbReference type="SAM" id="MobiDB-lite"/>
    </source>
</evidence>
<dbReference type="InterPro" id="IPR036047">
    <property type="entry name" value="F-box-like_dom_sf"/>
</dbReference>
<evidence type="ECO:0000313" key="4">
    <source>
        <dbReference type="Proteomes" id="UP000271241"/>
    </source>
</evidence>
<dbReference type="CDD" id="cd09917">
    <property type="entry name" value="F-box_SF"/>
    <property type="match status" value="1"/>
</dbReference>
<dbReference type="Proteomes" id="UP000271241">
    <property type="component" value="Unassembled WGS sequence"/>
</dbReference>
<sequence>MPSTALVPAAVAIDHRLPVELLTRILYELTPEAAVALSRVNHTLRRVVRQETGYWRQSYRAHYGGEVCRQGMTWCDNEEIAESMDSEATLRAFLLAGTSDTELAPPLRADWYAAYTARASLALRWQRSTASSPSTETTITPRIHLLGALTPIPGNDDQQPAPYATPNPWRRSMINVHAAYTVVANEQGVWVTPHPRRGAPLPSARMLCRPADNGTSQVGRLPSPPSSPDMVQRKGRLLSSSAGHTHDSDNSNADQPAPTPIEGYNPKRCWSNDRWVVVAGVSDNGRNGQHTVYHVWKGDTGRKILNSGARDELLCASLTPLHSAAEPINAPMHQHAGVLLAGSRLLECAQRMDSTAASDMTLVSQRWALAHSSAADETSPCRDYAFQTPQKLWQASAAATAAQDKRLSLLLALRSSKLRPHLLAGIQIVDAQAGTDTSTDLVSGRRARILFWDLRGPSSSPHPNVRHDLAPFHATVTLAGVHPLDSPTVCLDFTNEALVLHGNALRPSDAQLESEVSPNSARVYHWIACCSFHSSKHCSDCGGVAIAPGGHELWRRTYPAWQGIWSAQPMHAVGLLAVAFGEGDGDCQDPWLAAADRDPVVRQYPLGTNTNEDGLHILSLADGSLVRTFAMRPTRLIDAVGPIVVVTWNNVRHGVAAVDAVAGRVHWRQRFPEDEPHTAGGAALTSTLNSACSAAGETITHGWLDVRVSSTRLLMIERGRRIRRRDNTGTMVRCEERMLVVDFA</sequence>
<feature type="domain" description="F-box" evidence="2">
    <location>
        <begin position="11"/>
        <end position="58"/>
    </location>
</feature>
<evidence type="ECO:0000313" key="3">
    <source>
        <dbReference type="EMBL" id="RKP09215.1"/>
    </source>
</evidence>
<dbReference type="EMBL" id="KZ992531">
    <property type="protein sequence ID" value="RKP09215.1"/>
    <property type="molecule type" value="Genomic_DNA"/>
</dbReference>
<dbReference type="SUPFAM" id="SSF81383">
    <property type="entry name" value="F-box domain"/>
    <property type="match status" value="1"/>
</dbReference>
<keyword evidence="4" id="KW-1185">Reference proteome</keyword>
<protein>
    <recommendedName>
        <fullName evidence="2">F-box domain-containing protein</fullName>
    </recommendedName>
</protein>
<name>A0A4P9XST2_9FUNG</name>
<evidence type="ECO:0000259" key="2">
    <source>
        <dbReference type="PROSITE" id="PS50181"/>
    </source>
</evidence>
<dbReference type="InterPro" id="IPR001810">
    <property type="entry name" value="F-box_dom"/>
</dbReference>
<dbReference type="OrthoDB" id="3219396at2759"/>
<dbReference type="PROSITE" id="PS50181">
    <property type="entry name" value="FBOX"/>
    <property type="match status" value="1"/>
</dbReference>
<dbReference type="AlphaFoldDB" id="A0A4P9XST2"/>
<gene>
    <name evidence="3" type="ORF">THASP1DRAFT_28988</name>
</gene>
<proteinExistence type="predicted"/>
<organism evidence="3 4">
    <name type="scientific">Thamnocephalis sphaerospora</name>
    <dbReference type="NCBI Taxonomy" id="78915"/>
    <lineage>
        <taxon>Eukaryota</taxon>
        <taxon>Fungi</taxon>
        <taxon>Fungi incertae sedis</taxon>
        <taxon>Zoopagomycota</taxon>
        <taxon>Zoopagomycotina</taxon>
        <taxon>Zoopagomycetes</taxon>
        <taxon>Zoopagales</taxon>
        <taxon>Sigmoideomycetaceae</taxon>
        <taxon>Thamnocephalis</taxon>
    </lineage>
</organism>
<feature type="region of interest" description="Disordered" evidence="1">
    <location>
        <begin position="207"/>
        <end position="265"/>
    </location>
</feature>
<accession>A0A4P9XST2</accession>